<evidence type="ECO:0000256" key="1">
    <source>
        <dbReference type="SAM" id="MobiDB-lite"/>
    </source>
</evidence>
<dbReference type="EMBL" id="CABFNQ020000591">
    <property type="protein sequence ID" value="CAH0019652.1"/>
    <property type="molecule type" value="Genomic_DNA"/>
</dbReference>
<dbReference type="AlphaFoldDB" id="A0A9N9VAB5"/>
<feature type="compositionally biased region" description="Low complexity" evidence="1">
    <location>
        <begin position="95"/>
        <end position="114"/>
    </location>
</feature>
<proteinExistence type="predicted"/>
<feature type="compositionally biased region" description="Polar residues" evidence="1">
    <location>
        <begin position="1"/>
        <end position="10"/>
    </location>
</feature>
<name>A0A9N9VAB5_9HYPO</name>
<reference evidence="2" key="1">
    <citation type="submission" date="2021-10" db="EMBL/GenBank/DDBJ databases">
        <authorList>
            <person name="Piombo E."/>
        </authorList>
    </citation>
    <scope>NUCLEOTIDE SEQUENCE</scope>
</reference>
<feature type="compositionally biased region" description="Basic and acidic residues" evidence="1">
    <location>
        <begin position="115"/>
        <end position="126"/>
    </location>
</feature>
<dbReference type="Proteomes" id="UP000696573">
    <property type="component" value="Unassembled WGS sequence"/>
</dbReference>
<organism evidence="2 3">
    <name type="scientific">Clonostachys rhizophaga</name>
    <dbReference type="NCBI Taxonomy" id="160324"/>
    <lineage>
        <taxon>Eukaryota</taxon>
        <taxon>Fungi</taxon>
        <taxon>Dikarya</taxon>
        <taxon>Ascomycota</taxon>
        <taxon>Pezizomycotina</taxon>
        <taxon>Sordariomycetes</taxon>
        <taxon>Hypocreomycetidae</taxon>
        <taxon>Hypocreales</taxon>
        <taxon>Bionectriaceae</taxon>
        <taxon>Clonostachys</taxon>
    </lineage>
</organism>
<protein>
    <submittedName>
        <fullName evidence="2">Uncharacterized protein</fullName>
    </submittedName>
</protein>
<accession>A0A9N9VAB5</accession>
<comment type="caution">
    <text evidence="2">The sequence shown here is derived from an EMBL/GenBank/DDBJ whole genome shotgun (WGS) entry which is preliminary data.</text>
</comment>
<sequence length="391" mass="42729">MAPRTRSSTKANRDRAAPLAEATPTSPPDTHDFPVVQARRRVARVTKTYGRGLTGRRSDKQDGARLAANAQGSPKSTAGVEHPYSSGGRRALTVSGPATPTATEAAPPSSSPDTNADRTDDREAAAKGEGTSGGHVARDNKASVTTARDIKAGTAWIPRSAPAPTGSQDDEDALHDEDMPAITTLGDRYTAPRHLKPSLALPPNTLSAPYCHPPATIHSTDRLIPPARSLLSLLPVRGSSLDVSASTRMPGVQEPEVHRCASTPEEVRYNETMVAVQKNLMRALEEACDRRIEDEWVNEAGQVKKRTIIYPDHFEGGREDLEDARRLHLQSYRPEVRRLQDLVVNALERDVKNLGSPESEEHAFLWRDQTHSASKALEFQKMIKAVMDKWE</sequence>
<evidence type="ECO:0000313" key="3">
    <source>
        <dbReference type="Proteomes" id="UP000696573"/>
    </source>
</evidence>
<gene>
    <name evidence="2" type="ORF">CRHIZ90672A_00019014</name>
</gene>
<feature type="region of interest" description="Disordered" evidence="1">
    <location>
        <begin position="1"/>
        <end position="173"/>
    </location>
</feature>
<keyword evidence="3" id="KW-1185">Reference proteome</keyword>
<evidence type="ECO:0000313" key="2">
    <source>
        <dbReference type="EMBL" id="CAH0019652.1"/>
    </source>
</evidence>